<keyword evidence="2" id="KW-1185">Reference proteome</keyword>
<name>A0A2A6BLV3_PRIPA</name>
<evidence type="ECO:0000313" key="1">
    <source>
        <dbReference type="EnsemblMetazoa" id="PPA35900.1"/>
    </source>
</evidence>
<sequence>MSSDRLPSLMEPLHQLHSSTYEVDKRQPLMYPYKMHYQNGSISEYKKEFPSKNDLDDSPWKRSQSSVNLPVLKSPACSSDSREGYDNEKTMIERERTIITENEWAMRVMQSNQMNNVFRWVEGFRIQVANLNTEIERQRE</sequence>
<dbReference type="Proteomes" id="UP000005239">
    <property type="component" value="Unassembled WGS sequence"/>
</dbReference>
<accession>A0A8R1YS83</accession>
<protein>
    <submittedName>
        <fullName evidence="1">Uncharacterized protein</fullName>
    </submittedName>
</protein>
<dbReference type="OrthoDB" id="434986at2759"/>
<reference evidence="2" key="1">
    <citation type="journal article" date="2008" name="Nat. Genet.">
        <title>The Pristionchus pacificus genome provides a unique perspective on nematode lifestyle and parasitism.</title>
        <authorList>
            <person name="Dieterich C."/>
            <person name="Clifton S.W."/>
            <person name="Schuster L.N."/>
            <person name="Chinwalla A."/>
            <person name="Delehaunty K."/>
            <person name="Dinkelacker I."/>
            <person name="Fulton L."/>
            <person name="Fulton R."/>
            <person name="Godfrey J."/>
            <person name="Minx P."/>
            <person name="Mitreva M."/>
            <person name="Roeseler W."/>
            <person name="Tian H."/>
            <person name="Witte H."/>
            <person name="Yang S.P."/>
            <person name="Wilson R.K."/>
            <person name="Sommer R.J."/>
        </authorList>
    </citation>
    <scope>NUCLEOTIDE SEQUENCE [LARGE SCALE GENOMIC DNA]</scope>
    <source>
        <strain evidence="2">PS312</strain>
    </source>
</reference>
<accession>A0A2A6BLV3</accession>
<reference evidence="1" key="2">
    <citation type="submission" date="2022-06" db="UniProtKB">
        <authorList>
            <consortium name="EnsemblMetazoa"/>
        </authorList>
    </citation>
    <scope>IDENTIFICATION</scope>
    <source>
        <strain evidence="1">PS312</strain>
    </source>
</reference>
<gene>
    <name evidence="1" type="primary">WBGene00274269</name>
</gene>
<evidence type="ECO:0000313" key="2">
    <source>
        <dbReference type="Proteomes" id="UP000005239"/>
    </source>
</evidence>
<dbReference type="AlphaFoldDB" id="A0A2A6BLV3"/>
<proteinExistence type="predicted"/>
<organism evidence="1 2">
    <name type="scientific">Pristionchus pacificus</name>
    <name type="common">Parasitic nematode worm</name>
    <dbReference type="NCBI Taxonomy" id="54126"/>
    <lineage>
        <taxon>Eukaryota</taxon>
        <taxon>Metazoa</taxon>
        <taxon>Ecdysozoa</taxon>
        <taxon>Nematoda</taxon>
        <taxon>Chromadorea</taxon>
        <taxon>Rhabditida</taxon>
        <taxon>Rhabditina</taxon>
        <taxon>Diplogasteromorpha</taxon>
        <taxon>Diplogasteroidea</taxon>
        <taxon>Neodiplogasteridae</taxon>
        <taxon>Pristionchus</taxon>
    </lineage>
</organism>
<dbReference type="EnsemblMetazoa" id="PPA35900.1">
    <property type="protein sequence ID" value="PPA35900.1"/>
    <property type="gene ID" value="WBGene00274269"/>
</dbReference>